<dbReference type="CDD" id="cd00185">
    <property type="entry name" value="TNFRSF"/>
    <property type="match status" value="1"/>
</dbReference>
<evidence type="ECO:0000313" key="4">
    <source>
        <dbReference type="EMBL" id="CAJ1371183.1"/>
    </source>
</evidence>
<feature type="transmembrane region" description="Helical" evidence="2">
    <location>
        <begin position="780"/>
        <end position="800"/>
    </location>
</feature>
<name>A0AA36HLA2_9DINO</name>
<evidence type="ECO:0000313" key="5">
    <source>
        <dbReference type="Proteomes" id="UP001178507"/>
    </source>
</evidence>
<evidence type="ECO:0000256" key="1">
    <source>
        <dbReference type="SAM" id="MobiDB-lite"/>
    </source>
</evidence>
<accession>A0AA36HLA2</accession>
<feature type="transmembrane region" description="Helical" evidence="2">
    <location>
        <begin position="1180"/>
        <end position="1200"/>
    </location>
</feature>
<dbReference type="EMBL" id="CAUJNA010000059">
    <property type="protein sequence ID" value="CAJ1371183.1"/>
    <property type="molecule type" value="Genomic_DNA"/>
</dbReference>
<feature type="transmembrane region" description="Helical" evidence="2">
    <location>
        <begin position="599"/>
        <end position="623"/>
    </location>
</feature>
<reference evidence="4" key="1">
    <citation type="submission" date="2023-08" db="EMBL/GenBank/DDBJ databases">
        <authorList>
            <person name="Chen Y."/>
            <person name="Shah S."/>
            <person name="Dougan E. K."/>
            <person name="Thang M."/>
            <person name="Chan C."/>
        </authorList>
    </citation>
    <scope>NUCLEOTIDE SEQUENCE</scope>
</reference>
<comment type="caution">
    <text evidence="4">The sequence shown here is derived from an EMBL/GenBank/DDBJ whole genome shotgun (WGS) entry which is preliminary data.</text>
</comment>
<keyword evidence="2" id="KW-1133">Transmembrane helix</keyword>
<dbReference type="Gene3D" id="2.10.50.10">
    <property type="entry name" value="Tumor Necrosis Factor Receptor, subunit A, domain 2"/>
    <property type="match status" value="1"/>
</dbReference>
<dbReference type="Proteomes" id="UP001178507">
    <property type="component" value="Unassembled WGS sequence"/>
</dbReference>
<feature type="transmembrane region" description="Helical" evidence="2">
    <location>
        <begin position="1106"/>
        <end position="1129"/>
    </location>
</feature>
<organism evidence="4 5">
    <name type="scientific">Effrenium voratum</name>
    <dbReference type="NCBI Taxonomy" id="2562239"/>
    <lineage>
        <taxon>Eukaryota</taxon>
        <taxon>Sar</taxon>
        <taxon>Alveolata</taxon>
        <taxon>Dinophyceae</taxon>
        <taxon>Suessiales</taxon>
        <taxon>Symbiodiniaceae</taxon>
        <taxon>Effrenium</taxon>
    </lineage>
</organism>
<protein>
    <recommendedName>
        <fullName evidence="3">Tyrosine-protein kinase ephrin type A/B receptor-like domain-containing protein</fullName>
    </recommendedName>
</protein>
<evidence type="ECO:0000259" key="3">
    <source>
        <dbReference type="Pfam" id="PF07699"/>
    </source>
</evidence>
<dbReference type="InterPro" id="IPR011641">
    <property type="entry name" value="Tyr-kin_ephrin_A/B_rcpt-like"/>
</dbReference>
<dbReference type="Pfam" id="PF07699">
    <property type="entry name" value="Ephrin_rec_like"/>
    <property type="match status" value="1"/>
</dbReference>
<feature type="transmembrane region" description="Helical" evidence="2">
    <location>
        <begin position="939"/>
        <end position="959"/>
    </location>
</feature>
<keyword evidence="2" id="KW-0812">Transmembrane</keyword>
<feature type="transmembrane region" description="Helical" evidence="2">
    <location>
        <begin position="1141"/>
        <end position="1160"/>
    </location>
</feature>
<feature type="transmembrane region" description="Helical" evidence="2">
    <location>
        <begin position="879"/>
        <end position="896"/>
    </location>
</feature>
<feature type="domain" description="Tyrosine-protein kinase ephrin type A/B receptor-like" evidence="3">
    <location>
        <begin position="400"/>
        <end position="437"/>
    </location>
</feature>
<keyword evidence="5" id="KW-1185">Reference proteome</keyword>
<feature type="transmembrane region" description="Helical" evidence="2">
    <location>
        <begin position="835"/>
        <end position="858"/>
    </location>
</feature>
<proteinExistence type="predicted"/>
<feature type="region of interest" description="Disordered" evidence="1">
    <location>
        <begin position="1321"/>
        <end position="1340"/>
    </location>
</feature>
<keyword evidence="2" id="KW-0472">Membrane</keyword>
<evidence type="ECO:0000256" key="2">
    <source>
        <dbReference type="SAM" id="Phobius"/>
    </source>
</evidence>
<sequence>MTATFSNVPGFGSEAFALPASSVQLFIEKNGWSYNLCGSTSFDSTWGTGLCSLRPAALTDIVIKLQVHNHQKDTFLFVEGPQAAGLSNVITYANPLPTGMDAAVFGAVRENVLDLGMVIHAKPPLIYITGNTFPAPASLDLKGAAVPGYKVELVSPEGWQSCGAVPLCKTLAWQNESHLECHTNACLDITCLPRQPNVKLYLGDLLGDTELSEKINFPRPRIDSFAPTALEDVGLHRYVSFWGSYFSEPECKSEHAESLQFVSSSSSTQLLMGEFKAPCTIKEQNSTYLQCVIVDPIRNVRNLADSVSTVPPVLLASAQTLSWTLCGHYSPLNGDATAGTFASEIDLSTNALYQRGALTFNINLLTCSDGYRRYSDYSYTCIKCEKGFWITTTQAEWPLRCNPCAVGKYQDNEASQSCKSCPAYTTSPQGASDVTHCTCSPGYFSPYYNMTTGRTVPGTPCTSCHHTDYMQEVETGESCGDGGYMTGDTCTAKEEDLCVNVATTSVDFRICKLYCPGGTAWPTAKRTFWHFRHSPDTSYISGVDAYKPMMRRCSPKMACLPGNTCSKEYKDVACSLCVFGYFSNANTGLCEECGEAQKIGMIIMSVVSVIASFGCLVFFAFFMRFNADIVFKRDLLKAIQMYILTPLKKSSSFGKMKRKSEARRAVTIHKSELGMSHSYSKYRELGLVFRVDDSQVVHVAGLLKDSPLRGKVLPGWKLITLSGRRLKARKEAEVQEMLHRSRFPIRMTFSAPRKSKEQERQEAEGRSAEGVNFDDDRKMIVVLLGVMTSFTKVSGFDFQWPDTFNDLVKIAQMFSFNLNFFAPECSAETPYITKWLGYLVIPYFMIMPLTAAYIMACISTLPGLGPEAFETKKHLLTNAWARCICMVLLALLPFHLDTILIPFACVHKGDGIYVLADVASVQCSTQDETFMTMFGAGSMAMMIFTSGFSGLIYCIWCSFQWQQGTRDRRDIPFYVAMVEVSTFGQRGYTKEVRTRVMENVCAVRAFDVCASKLEEREAKMRALHVLKSREARLGEEKPAEGCAELGQDGLQQRLAITKAKKKFLAKNTWPSKADGNLITYGWIFLVNTLLRNLLSNAAIKMTSNNLVVIGAGLQMIIFALNVTMLVCLSPYKSTFVVKSESILMTVLFMVLWCAVMKELLEQHQDRHLYEDMIQKVNTAITTLAFTLMFTVPLVPLYFAYQVMKKAGQLVTGPDAILNEIYFTAHLKKLKRRKDAETAALNKLADNDNDTDEKREMLASVGMIMPHLEATLKRFEESGYGKHVLPEVQRKYMMRLGKLTMKINQERVLAIEAERSRQDAEKANSAFASLSEQPGASAEDIEEARLAAQAAEVSAMQAENRLTLMRKTRQTEMRMTQRALPAVPDD</sequence>
<gene>
    <name evidence="4" type="ORF">EVOR1521_LOCUS1555</name>
</gene>